<evidence type="ECO:0000313" key="3">
    <source>
        <dbReference type="Proteomes" id="UP000534294"/>
    </source>
</evidence>
<keyword evidence="3" id="KW-1185">Reference proteome</keyword>
<dbReference type="AlphaFoldDB" id="A0A7W8DSL4"/>
<feature type="non-terminal residue" evidence="2">
    <location>
        <position position="212"/>
    </location>
</feature>
<gene>
    <name evidence="2" type="ORF">HNQ64_004914</name>
</gene>
<organism evidence="2 3">
    <name type="scientific">Prosthecobacter dejongeii</name>
    <dbReference type="NCBI Taxonomy" id="48465"/>
    <lineage>
        <taxon>Bacteria</taxon>
        <taxon>Pseudomonadati</taxon>
        <taxon>Verrucomicrobiota</taxon>
        <taxon>Verrucomicrobiia</taxon>
        <taxon>Verrucomicrobiales</taxon>
        <taxon>Verrucomicrobiaceae</taxon>
        <taxon>Prosthecobacter</taxon>
    </lineage>
</organism>
<name>A0A7W8DSL4_9BACT</name>
<comment type="caution">
    <text evidence="2">The sequence shown here is derived from an EMBL/GenBank/DDBJ whole genome shotgun (WGS) entry which is preliminary data.</text>
</comment>
<dbReference type="EMBL" id="JACHIF010000021">
    <property type="protein sequence ID" value="MBB5040622.1"/>
    <property type="molecule type" value="Genomic_DNA"/>
</dbReference>
<proteinExistence type="predicted"/>
<evidence type="ECO:0000256" key="1">
    <source>
        <dbReference type="SAM" id="MobiDB-lite"/>
    </source>
</evidence>
<reference evidence="2 3" key="1">
    <citation type="submission" date="2020-08" db="EMBL/GenBank/DDBJ databases">
        <title>Genomic Encyclopedia of Type Strains, Phase IV (KMG-IV): sequencing the most valuable type-strain genomes for metagenomic binning, comparative biology and taxonomic classification.</title>
        <authorList>
            <person name="Goeker M."/>
        </authorList>
    </citation>
    <scope>NUCLEOTIDE SEQUENCE [LARGE SCALE GENOMIC DNA]</scope>
    <source>
        <strain evidence="2 3">DSM 12251</strain>
    </source>
</reference>
<sequence>MSRHGQTRLEDLRWDPQDDTVMNVATGRRLSPGDFKAIVSGLDPRNSGVGATTLSRALVARQALQLDDAQSSRSKHSNAEDGDRGGGIPDQSGVPLFRLLGKEHLFYSQPDGSGATLGTTLGSSEQLGQTLAETARFLNQKQPGLVNEHTHLFTTVEELLASDYARQHPFTAEQIASLRTAEGFHDGKTGHSIVIAENTRLLPGENPQQALT</sequence>
<dbReference type="Proteomes" id="UP000534294">
    <property type="component" value="Unassembled WGS sequence"/>
</dbReference>
<accession>A0A7W8DSL4</accession>
<evidence type="ECO:0000313" key="2">
    <source>
        <dbReference type="EMBL" id="MBB5040622.1"/>
    </source>
</evidence>
<feature type="region of interest" description="Disordered" evidence="1">
    <location>
        <begin position="65"/>
        <end position="93"/>
    </location>
</feature>
<protein>
    <submittedName>
        <fullName evidence="2">Uncharacterized protein</fullName>
    </submittedName>
</protein>